<dbReference type="GO" id="GO:0005886">
    <property type="term" value="C:plasma membrane"/>
    <property type="evidence" value="ECO:0007669"/>
    <property type="project" value="UniProtKB-SubCell"/>
</dbReference>
<dbReference type="InterPro" id="IPR010379">
    <property type="entry name" value="EzrA"/>
</dbReference>
<dbReference type="AlphaFoldDB" id="A0A840QN43"/>
<gene>
    <name evidence="8" type="primary">ezrA</name>
    <name evidence="9" type="ORF">HNQ41_000904</name>
</gene>
<keyword evidence="5 8" id="KW-0472">Membrane</keyword>
<keyword evidence="10" id="KW-1185">Reference proteome</keyword>
<dbReference type="RefSeq" id="WP_184663217.1">
    <property type="nucleotide sequence ID" value="NZ_JACHHB010000003.1"/>
</dbReference>
<keyword evidence="4 8" id="KW-0175">Coiled coil</keyword>
<feature type="topological domain" description="Extracellular" evidence="8">
    <location>
        <begin position="1"/>
        <end position="2"/>
    </location>
</feature>
<feature type="coiled-coil region" evidence="8">
    <location>
        <begin position="98"/>
        <end position="143"/>
    </location>
</feature>
<comment type="similarity">
    <text evidence="8">Belongs to the EzrA family.</text>
</comment>
<organism evidence="9 10">
    <name type="scientific">Texcoconibacillus texcoconensis</name>
    <dbReference type="NCBI Taxonomy" id="1095777"/>
    <lineage>
        <taxon>Bacteria</taxon>
        <taxon>Bacillati</taxon>
        <taxon>Bacillota</taxon>
        <taxon>Bacilli</taxon>
        <taxon>Bacillales</taxon>
        <taxon>Bacillaceae</taxon>
        <taxon>Texcoconibacillus</taxon>
    </lineage>
</organism>
<evidence type="ECO:0000313" key="9">
    <source>
        <dbReference type="EMBL" id="MBB5172760.1"/>
    </source>
</evidence>
<evidence type="ECO:0000256" key="2">
    <source>
        <dbReference type="ARBA" id="ARBA00022692"/>
    </source>
</evidence>
<comment type="function">
    <text evidence="8">Negative regulator of FtsZ ring formation; modulates the frequency and position of FtsZ ring formation. Inhibits FtsZ ring formation at polar sites. Interacts either with FtsZ or with one of its binding partners to promote depolymerization.</text>
</comment>
<protein>
    <recommendedName>
        <fullName evidence="8">Septation ring formation regulator EzrA</fullName>
    </recommendedName>
</protein>
<proteinExistence type="inferred from homology"/>
<reference evidence="9 10" key="1">
    <citation type="submission" date="2020-08" db="EMBL/GenBank/DDBJ databases">
        <title>Genomic Encyclopedia of Type Strains, Phase IV (KMG-IV): sequencing the most valuable type-strain genomes for metagenomic binning, comparative biology and taxonomic classification.</title>
        <authorList>
            <person name="Goeker M."/>
        </authorList>
    </citation>
    <scope>NUCLEOTIDE SEQUENCE [LARGE SCALE GENOMIC DNA]</scope>
    <source>
        <strain evidence="9 10">DSM 24696</strain>
    </source>
</reference>
<keyword evidence="6 8" id="KW-0717">Septation</keyword>
<evidence type="ECO:0000256" key="1">
    <source>
        <dbReference type="ARBA" id="ARBA00022618"/>
    </source>
</evidence>
<evidence type="ECO:0000256" key="4">
    <source>
        <dbReference type="ARBA" id="ARBA00023054"/>
    </source>
</evidence>
<dbReference type="GO" id="GO:0000917">
    <property type="term" value="P:division septum assembly"/>
    <property type="evidence" value="ECO:0007669"/>
    <property type="project" value="UniProtKB-KW"/>
</dbReference>
<comment type="subcellular location">
    <subcellularLocation>
        <location evidence="8">Cell membrane</location>
        <topology evidence="8">Single-pass membrane protein</topology>
    </subcellularLocation>
    <text evidence="8">Colocalized with FtsZ to the nascent septal site.</text>
</comment>
<dbReference type="GO" id="GO:0005940">
    <property type="term" value="C:septin ring"/>
    <property type="evidence" value="ECO:0007669"/>
    <property type="project" value="InterPro"/>
</dbReference>
<comment type="caution">
    <text evidence="9">The sequence shown here is derived from an EMBL/GenBank/DDBJ whole genome shotgun (WGS) entry which is preliminary data.</text>
</comment>
<evidence type="ECO:0000256" key="7">
    <source>
        <dbReference type="ARBA" id="ARBA00023306"/>
    </source>
</evidence>
<evidence type="ECO:0000256" key="6">
    <source>
        <dbReference type="ARBA" id="ARBA00023210"/>
    </source>
</evidence>
<evidence type="ECO:0000256" key="8">
    <source>
        <dbReference type="HAMAP-Rule" id="MF_00728"/>
    </source>
</evidence>
<keyword evidence="1 8" id="KW-0132">Cell division</keyword>
<dbReference type="GO" id="GO:0000921">
    <property type="term" value="P:septin ring assembly"/>
    <property type="evidence" value="ECO:0007669"/>
    <property type="project" value="InterPro"/>
</dbReference>
<evidence type="ECO:0000256" key="3">
    <source>
        <dbReference type="ARBA" id="ARBA00022989"/>
    </source>
</evidence>
<name>A0A840QN43_9BACI</name>
<dbReference type="HAMAP" id="MF_00728">
    <property type="entry name" value="EzrA"/>
    <property type="match status" value="1"/>
</dbReference>
<feature type="coiled-coil region" evidence="8">
    <location>
        <begin position="282"/>
        <end position="375"/>
    </location>
</feature>
<dbReference type="EMBL" id="JACHHB010000003">
    <property type="protein sequence ID" value="MBB5172760.1"/>
    <property type="molecule type" value="Genomic_DNA"/>
</dbReference>
<keyword evidence="2 8" id="KW-0812">Transmembrane</keyword>
<keyword evidence="7 8" id="KW-0131">Cell cycle</keyword>
<evidence type="ECO:0000256" key="5">
    <source>
        <dbReference type="ARBA" id="ARBA00023136"/>
    </source>
</evidence>
<dbReference type="Proteomes" id="UP000551878">
    <property type="component" value="Unassembled WGS sequence"/>
</dbReference>
<accession>A0A840QN43</accession>
<feature type="topological domain" description="Cytoplasmic" evidence="8">
    <location>
        <begin position="22"/>
        <end position="565"/>
    </location>
</feature>
<evidence type="ECO:0000313" key="10">
    <source>
        <dbReference type="Proteomes" id="UP000551878"/>
    </source>
</evidence>
<sequence>MYVLSFVIVALIAFVSFTTWSRRKVYGNIDRLETWKTEIMNRPVSDEIAKIKGLHISGETEERFESWREEWDDILAKQLPDIEEKLFDVEELTNKYRFQKAKRYISNIEKELDIIENRISDMLTEINDLVNSEEQNRNEIEDVKHTYHETKKRLWMQKGALGQAGHALERTLEEMGAKFREFEYETEEGNYFQARDILLQLQENISQVNELIEEIPKLHVKIETDIPGQLQELESGLHEMEESGYHLAHFSFALQVPEMRRRLMALLPLLDHLRMEEVREPLEHIEQEIENIYEKLEEEALSRQYVERDFPKLYQRVEKLETNFDSLDEEMEEVKMNYHLPDEAVKQQLKVEKWLKELKNQRSVIEDSIEKRKQSFTALKAMVYDFASEVTSCENQVQEALDSIRSLRSDEIQAKETLAELKQKLFHGQRELQKSNVPGVPQKLLEAIQEGEKSLMSANEKLDETPLSMEEVSYYVKEASEHIEHCLDLLYDTIEKANLVERVIQYGNRYRSRNDELNIKLLQAEECFRNFQYDEALEVAVKAIEPFDAHVLSKVDEGLQEHVYQ</sequence>
<keyword evidence="8" id="KW-1003">Cell membrane</keyword>
<keyword evidence="3 8" id="KW-1133">Transmembrane helix</keyword>
<dbReference type="NCBIfam" id="NF003413">
    <property type="entry name" value="PRK04778.1-7"/>
    <property type="match status" value="1"/>
</dbReference>
<dbReference type="Pfam" id="PF06160">
    <property type="entry name" value="EzrA"/>
    <property type="match status" value="1"/>
</dbReference>